<dbReference type="Proteomes" id="UP000078200">
    <property type="component" value="Unassembled WGS sequence"/>
</dbReference>
<feature type="signal peptide" evidence="1">
    <location>
        <begin position="1"/>
        <end position="22"/>
    </location>
</feature>
<evidence type="ECO:0000313" key="2">
    <source>
        <dbReference type="EnsemblMetazoa" id="GAUT035610-PA"/>
    </source>
</evidence>
<dbReference type="VEuPathDB" id="VectorBase:GAUT035610"/>
<evidence type="ECO:0000256" key="1">
    <source>
        <dbReference type="SAM" id="SignalP"/>
    </source>
</evidence>
<name>A0A1A9VFH3_GLOAU</name>
<reference evidence="2" key="1">
    <citation type="submission" date="2020-05" db="UniProtKB">
        <authorList>
            <consortium name="EnsemblMetazoa"/>
        </authorList>
    </citation>
    <scope>IDENTIFICATION</scope>
    <source>
        <strain evidence="2">TTRI</strain>
    </source>
</reference>
<feature type="chain" id="PRO_5008399335" evidence="1">
    <location>
        <begin position="23"/>
        <end position="108"/>
    </location>
</feature>
<protein>
    <submittedName>
        <fullName evidence="2">Uncharacterized protein</fullName>
    </submittedName>
</protein>
<sequence>MASLYICHIAGLLLSSFSSSISSSVNILSTNVSPNYFSSQSEVSSIFNWQSKSPSESPVLSCFISPPSNASKLSPGIATSLFGTSIVGAVVADVTAMIFVGDPLNFAL</sequence>
<dbReference type="EnsemblMetazoa" id="GAUT035610-RA">
    <property type="protein sequence ID" value="GAUT035610-PA"/>
    <property type="gene ID" value="GAUT035610"/>
</dbReference>
<evidence type="ECO:0000313" key="3">
    <source>
        <dbReference type="Proteomes" id="UP000078200"/>
    </source>
</evidence>
<keyword evidence="1" id="KW-0732">Signal</keyword>
<accession>A0A1A9VFH3</accession>
<dbReference type="AlphaFoldDB" id="A0A1A9VFH3"/>
<organism evidence="2 3">
    <name type="scientific">Glossina austeni</name>
    <name type="common">Savannah tsetse fly</name>
    <dbReference type="NCBI Taxonomy" id="7395"/>
    <lineage>
        <taxon>Eukaryota</taxon>
        <taxon>Metazoa</taxon>
        <taxon>Ecdysozoa</taxon>
        <taxon>Arthropoda</taxon>
        <taxon>Hexapoda</taxon>
        <taxon>Insecta</taxon>
        <taxon>Pterygota</taxon>
        <taxon>Neoptera</taxon>
        <taxon>Endopterygota</taxon>
        <taxon>Diptera</taxon>
        <taxon>Brachycera</taxon>
        <taxon>Muscomorpha</taxon>
        <taxon>Hippoboscoidea</taxon>
        <taxon>Glossinidae</taxon>
        <taxon>Glossina</taxon>
    </lineage>
</organism>
<proteinExistence type="predicted"/>
<keyword evidence="3" id="KW-1185">Reference proteome</keyword>